<evidence type="ECO:0000313" key="1">
    <source>
        <dbReference type="EMBL" id="EHI75113.1"/>
    </source>
</evidence>
<dbReference type="STRING" id="873449.STRCR_2041"/>
<sequence length="124" mass="14526">MIEGSKYTEKDIKEKSEDGYAFYPYIYFTEGEYSKKGNNYVLKPIRTQKIEFKDAKHVKDKVIASKKLDEENKNDRAIIIAKEDGGYNEKAQNGDFTLYKTNKKIPNSIDDFLAQYDYQPEELE</sequence>
<keyword evidence="2" id="KW-1185">Reference proteome</keyword>
<dbReference type="AlphaFoldDB" id="G5JRN2"/>
<organism evidence="1 2">
    <name type="scientific">Streptococcus criceti HS-6</name>
    <dbReference type="NCBI Taxonomy" id="873449"/>
    <lineage>
        <taxon>Bacteria</taxon>
        <taxon>Bacillati</taxon>
        <taxon>Bacillota</taxon>
        <taxon>Bacilli</taxon>
        <taxon>Lactobacillales</taxon>
        <taxon>Streptococcaceae</taxon>
        <taxon>Streptococcus</taxon>
    </lineage>
</organism>
<comment type="caution">
    <text evidence="1">The sequence shown here is derived from an EMBL/GenBank/DDBJ whole genome shotgun (WGS) entry which is preliminary data.</text>
</comment>
<protein>
    <submittedName>
        <fullName evidence="1">Uncharacterized protein</fullName>
    </submittedName>
</protein>
<gene>
    <name evidence="1" type="ORF">STRCR_2041</name>
</gene>
<proteinExistence type="predicted"/>
<name>G5JRN2_STRCG</name>
<evidence type="ECO:0000313" key="2">
    <source>
        <dbReference type="Proteomes" id="UP000004322"/>
    </source>
</evidence>
<reference evidence="1" key="1">
    <citation type="submission" date="2011-07" db="EMBL/GenBank/DDBJ databases">
        <authorList>
            <person name="Stanhope M.J."/>
            <person name="Durkin A.S."/>
            <person name="Hostetler J."/>
            <person name="Kim M."/>
            <person name="Radune D."/>
            <person name="Singh I."/>
            <person name="Town C.D."/>
        </authorList>
    </citation>
    <scope>NUCLEOTIDE SEQUENCE [LARGE SCALE GENOMIC DNA]</scope>
    <source>
        <strain evidence="1">HS-6</strain>
    </source>
</reference>
<dbReference type="EMBL" id="AEUV02000002">
    <property type="protein sequence ID" value="EHI75113.1"/>
    <property type="molecule type" value="Genomic_DNA"/>
</dbReference>
<dbReference type="Proteomes" id="UP000004322">
    <property type="component" value="Unassembled WGS sequence"/>
</dbReference>
<accession>G5JRN2</accession>